<evidence type="ECO:0000256" key="1">
    <source>
        <dbReference type="SAM" id="MobiDB-lite"/>
    </source>
</evidence>
<sequence length="334" mass="36627">MDATPNPGIVTPATTDGGQDPASLVTDGGGPRLRCKEWRQARQGRGRQRQPRPRNDGDDYGTPNYDAAAADHGGSPRESREQTNYVTGGGRNASRSDDDDGGRDKHPACDHSTQPSDVRSAQDHVDVGSSGGTVQYARGAPDDSDGSEDSDSSYRGDSGSSEGSSESSDDSGEDDSDSRQQGGGRRHQARRRQVVTTPALRSSASRQRHRRKSVKDLELSPFKPSPTVSVSTWIAKVDLALEGARVSRRGDWTDAELYYILGNKLQDNAARWWVQMDQELATDERTWTRLKAALLRRYGERPDKSAAEWRVSRRRMMPGETSRPGSEISLGRTR</sequence>
<reference evidence="2 3" key="1">
    <citation type="submission" date="2018-09" db="EMBL/GenBank/DDBJ databases">
        <title>Genomic investigation of the strawberry pathogen Phytophthora fragariae indicates pathogenicity is determined by transcriptional variation in three key races.</title>
        <authorList>
            <person name="Adams T.M."/>
            <person name="Armitage A.D."/>
            <person name="Sobczyk M.K."/>
            <person name="Bates H.J."/>
            <person name="Dunwell J.M."/>
            <person name="Nellist C.F."/>
            <person name="Harrison R.J."/>
        </authorList>
    </citation>
    <scope>NUCLEOTIDE SEQUENCE [LARGE SCALE GENOMIC DNA]</scope>
    <source>
        <strain evidence="2 3">BC-23</strain>
    </source>
</reference>
<dbReference type="AlphaFoldDB" id="A0A6G0N1J6"/>
<protein>
    <recommendedName>
        <fullName evidence="4">Retrotransposon gag domain-containing protein</fullName>
    </recommendedName>
</protein>
<gene>
    <name evidence="2" type="ORF">PF004_g22155</name>
</gene>
<organism evidence="2 3">
    <name type="scientific">Phytophthora fragariae</name>
    <dbReference type="NCBI Taxonomy" id="53985"/>
    <lineage>
        <taxon>Eukaryota</taxon>
        <taxon>Sar</taxon>
        <taxon>Stramenopiles</taxon>
        <taxon>Oomycota</taxon>
        <taxon>Peronosporomycetes</taxon>
        <taxon>Peronosporales</taxon>
        <taxon>Peronosporaceae</taxon>
        <taxon>Phytophthora</taxon>
    </lineage>
</organism>
<feature type="compositionally biased region" description="Acidic residues" evidence="1">
    <location>
        <begin position="167"/>
        <end position="176"/>
    </location>
</feature>
<feature type="compositionally biased region" description="Basic residues" evidence="1">
    <location>
        <begin position="42"/>
        <end position="52"/>
    </location>
</feature>
<evidence type="ECO:0000313" key="2">
    <source>
        <dbReference type="EMBL" id="KAE9189619.1"/>
    </source>
</evidence>
<feature type="region of interest" description="Disordered" evidence="1">
    <location>
        <begin position="301"/>
        <end position="334"/>
    </location>
</feature>
<feature type="region of interest" description="Disordered" evidence="1">
    <location>
        <begin position="1"/>
        <end position="226"/>
    </location>
</feature>
<feature type="compositionally biased region" description="Basic residues" evidence="1">
    <location>
        <begin position="184"/>
        <end position="193"/>
    </location>
</feature>
<feature type="compositionally biased region" description="Low complexity" evidence="1">
    <location>
        <begin position="153"/>
        <end position="166"/>
    </location>
</feature>
<feature type="compositionally biased region" description="Polar residues" evidence="1">
    <location>
        <begin position="194"/>
        <end position="205"/>
    </location>
</feature>
<evidence type="ECO:0000313" key="3">
    <source>
        <dbReference type="Proteomes" id="UP000476176"/>
    </source>
</evidence>
<dbReference type="EMBL" id="QXGC01002183">
    <property type="protein sequence ID" value="KAE9189619.1"/>
    <property type="molecule type" value="Genomic_DNA"/>
</dbReference>
<feature type="compositionally biased region" description="Basic and acidic residues" evidence="1">
    <location>
        <begin position="301"/>
        <end position="311"/>
    </location>
</feature>
<proteinExistence type="predicted"/>
<feature type="compositionally biased region" description="Acidic residues" evidence="1">
    <location>
        <begin position="142"/>
        <end position="151"/>
    </location>
</feature>
<comment type="caution">
    <text evidence="2">The sequence shown here is derived from an EMBL/GenBank/DDBJ whole genome shotgun (WGS) entry which is preliminary data.</text>
</comment>
<name>A0A6G0N1J6_9STRA</name>
<accession>A0A6G0N1J6</accession>
<evidence type="ECO:0008006" key="4">
    <source>
        <dbReference type="Google" id="ProtNLM"/>
    </source>
</evidence>
<dbReference type="Proteomes" id="UP000476176">
    <property type="component" value="Unassembled WGS sequence"/>
</dbReference>